<comment type="caution">
    <text evidence="3">The sequence shown here is derived from an EMBL/GenBank/DDBJ whole genome shotgun (WGS) entry which is preliminary data.</text>
</comment>
<evidence type="ECO:0000256" key="1">
    <source>
        <dbReference type="SAM" id="MobiDB-lite"/>
    </source>
</evidence>
<dbReference type="Pfam" id="PF07883">
    <property type="entry name" value="Cupin_2"/>
    <property type="match status" value="1"/>
</dbReference>
<name>A0A1F5YXK6_9BACT</name>
<dbReference type="CDD" id="cd02233">
    <property type="entry name" value="cupin_HNL-like"/>
    <property type="match status" value="1"/>
</dbReference>
<organism evidence="3 4">
    <name type="scientific">Candidatus Gottesmanbacteria bacterium RBG_16_52_11</name>
    <dbReference type="NCBI Taxonomy" id="1798374"/>
    <lineage>
        <taxon>Bacteria</taxon>
        <taxon>Candidatus Gottesmaniibacteriota</taxon>
    </lineage>
</organism>
<accession>A0A1F5YXK6</accession>
<dbReference type="PANTHER" id="PTHR43698:SF1">
    <property type="entry name" value="BLL4564 PROTEIN"/>
    <property type="match status" value="1"/>
</dbReference>
<dbReference type="STRING" id="1798374.A2Z33_05845"/>
<dbReference type="Gene3D" id="2.60.120.10">
    <property type="entry name" value="Jelly Rolls"/>
    <property type="match status" value="1"/>
</dbReference>
<feature type="domain" description="Cupin type-2" evidence="2">
    <location>
        <begin position="41"/>
        <end position="97"/>
    </location>
</feature>
<evidence type="ECO:0000259" key="2">
    <source>
        <dbReference type="Pfam" id="PF07883"/>
    </source>
</evidence>
<dbReference type="AlphaFoldDB" id="A0A1F5YXK6"/>
<evidence type="ECO:0000313" key="4">
    <source>
        <dbReference type="Proteomes" id="UP000178448"/>
    </source>
</evidence>
<gene>
    <name evidence="3" type="ORF">A2Z33_05845</name>
</gene>
<protein>
    <recommendedName>
        <fullName evidence="2">Cupin type-2 domain-containing protein</fullName>
    </recommendedName>
</protein>
<dbReference type="SUPFAM" id="SSF51182">
    <property type="entry name" value="RmlC-like cupins"/>
    <property type="match status" value="1"/>
</dbReference>
<dbReference type="Proteomes" id="UP000178448">
    <property type="component" value="Unassembled WGS sequence"/>
</dbReference>
<proteinExistence type="predicted"/>
<evidence type="ECO:0000313" key="3">
    <source>
        <dbReference type="EMBL" id="OGG04804.1"/>
    </source>
</evidence>
<dbReference type="PANTHER" id="PTHR43698">
    <property type="entry name" value="RIBD C-TERMINAL DOMAIN CONTAINING PROTEIN"/>
    <property type="match status" value="1"/>
</dbReference>
<dbReference type="InterPro" id="IPR013096">
    <property type="entry name" value="Cupin_2"/>
</dbReference>
<feature type="region of interest" description="Disordered" evidence="1">
    <location>
        <begin position="90"/>
        <end position="120"/>
    </location>
</feature>
<sequence>MKIINLKKVKKQKLGPPLFTGNVVRQSPVTDDEGSQLSIDYVHFPEGVRNNFHRHSNDQVLIITRGEGIIATRKKQVKVKKGDVVWVPAGEEHRHGAAPKSGFSHISVTPAHTKLTRSEK</sequence>
<reference evidence="3 4" key="1">
    <citation type="journal article" date="2016" name="Nat. Commun.">
        <title>Thousands of microbial genomes shed light on interconnected biogeochemical processes in an aquifer system.</title>
        <authorList>
            <person name="Anantharaman K."/>
            <person name="Brown C.T."/>
            <person name="Hug L.A."/>
            <person name="Sharon I."/>
            <person name="Castelle C.J."/>
            <person name="Probst A.J."/>
            <person name="Thomas B.C."/>
            <person name="Singh A."/>
            <person name="Wilkins M.J."/>
            <person name="Karaoz U."/>
            <person name="Brodie E.L."/>
            <person name="Williams K.H."/>
            <person name="Hubbard S.S."/>
            <person name="Banfield J.F."/>
        </authorList>
    </citation>
    <scope>NUCLEOTIDE SEQUENCE [LARGE SCALE GENOMIC DNA]</scope>
</reference>
<dbReference type="InterPro" id="IPR014710">
    <property type="entry name" value="RmlC-like_jellyroll"/>
</dbReference>
<dbReference type="EMBL" id="MFJD01000001">
    <property type="protein sequence ID" value="OGG04804.1"/>
    <property type="molecule type" value="Genomic_DNA"/>
</dbReference>
<dbReference type="InterPro" id="IPR047263">
    <property type="entry name" value="HNL-like_cupin"/>
</dbReference>
<dbReference type="InterPro" id="IPR011051">
    <property type="entry name" value="RmlC_Cupin_sf"/>
</dbReference>